<dbReference type="Pfam" id="PF11984">
    <property type="entry name" value="DUF3485"/>
    <property type="match status" value="1"/>
</dbReference>
<keyword evidence="3" id="KW-1185">Reference proteome</keyword>
<organism evidence="2 3">
    <name type="scientific">Nibricoccus aquaticus</name>
    <dbReference type="NCBI Taxonomy" id="2576891"/>
    <lineage>
        <taxon>Bacteria</taxon>
        <taxon>Pseudomonadati</taxon>
        <taxon>Verrucomicrobiota</taxon>
        <taxon>Opitutia</taxon>
        <taxon>Opitutales</taxon>
        <taxon>Opitutaceae</taxon>
        <taxon>Nibricoccus</taxon>
    </lineage>
</organism>
<proteinExistence type="predicted"/>
<reference evidence="2 3" key="1">
    <citation type="submission" date="2017-09" db="EMBL/GenBank/DDBJ databases">
        <title>Complete genome sequence of Verrucomicrobial strain HZ-65, isolated from freshwater.</title>
        <authorList>
            <person name="Choi A."/>
        </authorList>
    </citation>
    <scope>NUCLEOTIDE SEQUENCE [LARGE SCALE GENOMIC DNA]</scope>
    <source>
        <strain evidence="2 3">HZ-65</strain>
    </source>
</reference>
<sequence>MKLRVVLIFMGVVLLAAVALQIYSATRMEAEPVRVPLTDLVPKEIAGWTAREGQVAETQEMKRAVGELLNYDDVVLRTYRRGGVEFEVYAAYWRPGKMSHRLIAGHTPDVCWVAAGWTMVARGAAESPAVISAREVDLVQRGEYRVFKDPRGTQRYVRFWHLSGGEAVSYDVAGTPPWWAVFSDFKRFGLNQRRSQYFVRVSANVPFADLTGDAGFRAAMAALKPVIDGR</sequence>
<dbReference type="OrthoDB" id="179487at2"/>
<evidence type="ECO:0000313" key="3">
    <source>
        <dbReference type="Proteomes" id="UP000217265"/>
    </source>
</evidence>
<gene>
    <name evidence="2" type="ORF">CMV30_00575</name>
</gene>
<name>A0A290Q2Q9_9BACT</name>
<dbReference type="AlphaFoldDB" id="A0A290Q2Q9"/>
<evidence type="ECO:0000313" key="2">
    <source>
        <dbReference type="EMBL" id="ATC62587.1"/>
    </source>
</evidence>
<protein>
    <recommendedName>
        <fullName evidence="1">Methanolan biosynthesis EpsI domain-containing protein</fullName>
    </recommendedName>
</protein>
<dbReference type="EMBL" id="CP023344">
    <property type="protein sequence ID" value="ATC62587.1"/>
    <property type="molecule type" value="Genomic_DNA"/>
</dbReference>
<accession>A0A290Q2Q9</accession>
<dbReference type="KEGG" id="vbh:CMV30_00575"/>
<evidence type="ECO:0000259" key="1">
    <source>
        <dbReference type="Pfam" id="PF11984"/>
    </source>
</evidence>
<dbReference type="InterPro" id="IPR014263">
    <property type="entry name" value="Methanolan_biosynth_EpsI"/>
</dbReference>
<dbReference type="RefSeq" id="WP_096054222.1">
    <property type="nucleotide sequence ID" value="NZ_CP023344.1"/>
</dbReference>
<feature type="domain" description="Methanolan biosynthesis EpsI" evidence="1">
    <location>
        <begin position="10"/>
        <end position="206"/>
    </location>
</feature>
<dbReference type="Proteomes" id="UP000217265">
    <property type="component" value="Chromosome"/>
</dbReference>